<evidence type="ECO:0000313" key="3">
    <source>
        <dbReference type="RefSeq" id="XP_026192753.1"/>
    </source>
</evidence>
<protein>
    <submittedName>
        <fullName evidence="3">Uncharacterized protein LOC113147205</fullName>
    </submittedName>
</protein>
<dbReference type="OrthoDB" id="10587674at2759"/>
<feature type="compositionally biased region" description="Gly residues" evidence="1">
    <location>
        <begin position="51"/>
        <end position="62"/>
    </location>
</feature>
<dbReference type="RefSeq" id="XP_026192753.1">
    <property type="nucleotide sequence ID" value="XM_026336968.1"/>
</dbReference>
<dbReference type="InterPro" id="IPR016194">
    <property type="entry name" value="SPOC-like_C_dom_sf"/>
</dbReference>
<dbReference type="Gene3D" id="2.40.290.10">
    <property type="match status" value="1"/>
</dbReference>
<keyword evidence="2" id="KW-1185">Reference proteome</keyword>
<feature type="region of interest" description="Disordered" evidence="1">
    <location>
        <begin position="113"/>
        <end position="141"/>
    </location>
</feature>
<dbReference type="GeneID" id="113147205"/>
<gene>
    <name evidence="3" type="primary">LOC113147205</name>
</gene>
<name>A0A6P6RXZ2_9EIME</name>
<reference evidence="3" key="1">
    <citation type="submission" date="2025-08" db="UniProtKB">
        <authorList>
            <consortium name="RefSeq"/>
        </authorList>
    </citation>
    <scope>IDENTIFICATION</scope>
</reference>
<dbReference type="AlphaFoldDB" id="A0A6P6RXZ2"/>
<proteinExistence type="predicted"/>
<dbReference type="Proteomes" id="UP000515125">
    <property type="component" value="Unplaced"/>
</dbReference>
<sequence length="141" mass="14867">MRLLGFVPRGLISPELNVAAPVFVTAASHILAEAARRRQLRLRQQQAEAADGGGGSHRGGGSTAKATETRDARAYYREADRVTSSLIIAMDSQDVAAVVALVPRKGAPFMLGALLPQRSRNDGEGNAGAQTKHAPRGDPEV</sequence>
<evidence type="ECO:0000313" key="2">
    <source>
        <dbReference type="Proteomes" id="UP000515125"/>
    </source>
</evidence>
<accession>A0A6P6RXZ2</accession>
<organism evidence="2 3">
    <name type="scientific">Cyclospora cayetanensis</name>
    <dbReference type="NCBI Taxonomy" id="88456"/>
    <lineage>
        <taxon>Eukaryota</taxon>
        <taxon>Sar</taxon>
        <taxon>Alveolata</taxon>
        <taxon>Apicomplexa</taxon>
        <taxon>Conoidasida</taxon>
        <taxon>Coccidia</taxon>
        <taxon>Eucoccidiorida</taxon>
        <taxon>Eimeriorina</taxon>
        <taxon>Eimeriidae</taxon>
        <taxon>Cyclospora</taxon>
    </lineage>
</organism>
<feature type="region of interest" description="Disordered" evidence="1">
    <location>
        <begin position="42"/>
        <end position="71"/>
    </location>
</feature>
<evidence type="ECO:0000256" key="1">
    <source>
        <dbReference type="SAM" id="MobiDB-lite"/>
    </source>
</evidence>